<dbReference type="OrthoDB" id="9764363at2"/>
<dbReference type="EMBL" id="PHHC01000065">
    <property type="protein sequence ID" value="PPE05341.1"/>
    <property type="molecule type" value="Genomic_DNA"/>
</dbReference>
<dbReference type="SUPFAM" id="SSF52096">
    <property type="entry name" value="ClpP/crotonase"/>
    <property type="match status" value="2"/>
</dbReference>
<dbReference type="GO" id="GO:0008233">
    <property type="term" value="F:peptidase activity"/>
    <property type="evidence" value="ECO:0007669"/>
    <property type="project" value="UniProtKB-KW"/>
</dbReference>
<keyword evidence="2" id="KW-0812">Transmembrane</keyword>
<dbReference type="GO" id="GO:0016020">
    <property type="term" value="C:membrane"/>
    <property type="evidence" value="ECO:0007669"/>
    <property type="project" value="InterPro"/>
</dbReference>
<keyword evidence="2" id="KW-0472">Membrane</keyword>
<evidence type="ECO:0000313" key="4">
    <source>
        <dbReference type="EMBL" id="PPE05341.1"/>
    </source>
</evidence>
<dbReference type="Gene3D" id="3.90.226.10">
    <property type="entry name" value="2-enoyl-CoA Hydratase, Chain A, domain 1"/>
    <property type="match status" value="1"/>
</dbReference>
<keyword evidence="4" id="KW-0378">Hydrolase</keyword>
<dbReference type="Pfam" id="PF01343">
    <property type="entry name" value="Peptidase_S49"/>
    <property type="match status" value="2"/>
</dbReference>
<dbReference type="InterPro" id="IPR004634">
    <property type="entry name" value="Pept_S49_pIV"/>
</dbReference>
<dbReference type="Gene3D" id="6.20.330.10">
    <property type="match status" value="2"/>
</dbReference>
<dbReference type="Proteomes" id="UP000239425">
    <property type="component" value="Unassembled WGS sequence"/>
</dbReference>
<dbReference type="PANTHER" id="PTHR33209:SF2">
    <property type="entry name" value="CHROMOSOME UNDETERMINED SCAFFOLD_55, WHOLE GENOME SHOTGUN SEQUENCE"/>
    <property type="match status" value="1"/>
</dbReference>
<name>A0A2S5RDE3_9PROT</name>
<feature type="active site" description="Proton donor/acceptor" evidence="1">
    <location>
        <position position="181"/>
    </location>
</feature>
<feature type="transmembrane region" description="Helical" evidence="2">
    <location>
        <begin position="21"/>
        <end position="38"/>
    </location>
</feature>
<protein>
    <submittedName>
        <fullName evidence="4">Protease 4</fullName>
    </submittedName>
</protein>
<dbReference type="InterPro" id="IPR002142">
    <property type="entry name" value="Peptidase_S49"/>
</dbReference>
<evidence type="ECO:0000256" key="1">
    <source>
        <dbReference type="PIRSR" id="PIRSR001217-1"/>
    </source>
</evidence>
<comment type="caution">
    <text evidence="4">The sequence shown here is derived from an EMBL/GenBank/DDBJ whole genome shotgun (WGS) entry which is preliminary data.</text>
</comment>
<dbReference type="InterPro" id="IPR029045">
    <property type="entry name" value="ClpP/crotonase-like_dom_sf"/>
</dbReference>
<sequence length="550" mass="61298">MKIGVIIHRIGKKIRLGLNRLFILVGYTVTFVLVVVFFRRGLPSAPTRVLVLEHSTDLLDRGSCFETWKLALYRGLTDPYLERIVVHLDTDMSIADVQVFRGLFQKLKAQGKKIVCYAQAIGTLGEVGLSGYYLGSCANQFYLGLCGHIMLEGASIERLYFGKCLKNLGIKSNFVAQGEYKSGPDGFTRSNMSVQEKAMMHRILTRWHGQIIKNLIEDKRLKPSVLKAGMIDLTCSAQEAKKLGWVDQLASCWSQVKHQYCPDAESSDAKTYIQNKKNIWTWGYSKLLHRHHIGVLRIEGELGSTLLNTQQFCDQLVEVSQNPAIKAVFILLNTPGGTSSAAEALRYGVMCCRIAGKLTVIIMESVAASGGYWIACAGEKIWAQPATLTGSIGVYAGKFDVQEALAHWGVGFGFVGLGAGSSESLYTSWDQEQRKRWEKVTSFGYEHFLLLVAEARGMSKKTVHALAQGQVWTGEEAKALGLVDNLGHFSDALEWAKKEKSTLKHLEYVDYTPGPRYSLRWIVSALKDQVSKILTEICKKSQKLYTLIYP</sequence>
<feature type="domain" description="Peptidase S49" evidence="3">
    <location>
        <begin position="356"/>
        <end position="500"/>
    </location>
</feature>
<accession>A0A2S5RDE3</accession>
<feature type="domain" description="Peptidase S49" evidence="3">
    <location>
        <begin position="107"/>
        <end position="251"/>
    </location>
</feature>
<dbReference type="AlphaFoldDB" id="A0A2S5RDE3"/>
<evidence type="ECO:0000313" key="5">
    <source>
        <dbReference type="Proteomes" id="UP000239425"/>
    </source>
</evidence>
<dbReference type="RefSeq" id="WP_104206433.1">
    <property type="nucleotide sequence ID" value="NZ_PHHC01000065.1"/>
</dbReference>
<reference evidence="4 5" key="1">
    <citation type="submission" date="2017-11" db="EMBL/GenBank/DDBJ databases">
        <title>Comparative genomic analysis of Holospora spp., intranuclear symbionts of paramecia.</title>
        <authorList>
            <person name="Garushyants S.K."/>
            <person name="Beliavskaya A."/>
            <person name="Malko D.B."/>
            <person name="Logacheva M.D."/>
            <person name="Rautian M.S."/>
            <person name="Gelfand M.S."/>
        </authorList>
    </citation>
    <scope>NUCLEOTIDE SEQUENCE [LARGE SCALE GENOMIC DNA]</scope>
    <source>
        <strain evidence="5">02AZ16</strain>
    </source>
</reference>
<keyword evidence="4" id="KW-0645">Protease</keyword>
<keyword evidence="2" id="KW-1133">Transmembrane helix</keyword>
<dbReference type="GO" id="GO:0006465">
    <property type="term" value="P:signal peptide processing"/>
    <property type="evidence" value="ECO:0007669"/>
    <property type="project" value="InterPro"/>
</dbReference>
<evidence type="ECO:0000259" key="3">
    <source>
        <dbReference type="Pfam" id="PF01343"/>
    </source>
</evidence>
<feature type="active site" description="Nucleophile" evidence="1">
    <location>
        <position position="369"/>
    </location>
</feature>
<evidence type="ECO:0000256" key="2">
    <source>
        <dbReference type="SAM" id="Phobius"/>
    </source>
</evidence>
<dbReference type="PIRSF" id="PIRSF001217">
    <property type="entry name" value="Protease_4_SppA"/>
    <property type="match status" value="1"/>
</dbReference>
<organism evidence="4 5">
    <name type="scientific">Holospora curviuscula</name>
    <dbReference type="NCBI Taxonomy" id="1082868"/>
    <lineage>
        <taxon>Bacteria</taxon>
        <taxon>Pseudomonadati</taxon>
        <taxon>Pseudomonadota</taxon>
        <taxon>Alphaproteobacteria</taxon>
        <taxon>Holosporales</taxon>
        <taxon>Holosporaceae</taxon>
        <taxon>Holospora</taxon>
    </lineage>
</organism>
<proteinExistence type="predicted"/>
<dbReference type="InterPro" id="IPR047272">
    <property type="entry name" value="S49_SppA_C"/>
</dbReference>
<dbReference type="CDD" id="cd07023">
    <property type="entry name" value="S49_Sppa_N_C"/>
    <property type="match status" value="1"/>
</dbReference>
<dbReference type="PANTHER" id="PTHR33209">
    <property type="entry name" value="PROTEASE 4"/>
    <property type="match status" value="1"/>
</dbReference>
<keyword evidence="5" id="KW-1185">Reference proteome</keyword>
<gene>
    <name evidence="4" type="ORF">HCUR_00300</name>
</gene>